<dbReference type="PANTHER" id="PTHR36302">
    <property type="entry name" value="BLR7088 PROTEIN"/>
    <property type="match status" value="1"/>
</dbReference>
<gene>
    <name evidence="2" type="ORF">ACG0Z6_14565</name>
</gene>
<sequence>MIAKYLSAALVLVAASTSSVWAQVQVSDAWARGTVPQQKASGVFLQLQSPSATRLVAARSPSANSVEIHEMTMEDSVMKMRQLPNGLELPAGQRVALKPGGLHIMLMGLKGQLVAGQELPLTLVFQDAAGARTELELKVPVRDMKAAAGGHSGHSDHSGHKH</sequence>
<dbReference type="Proteomes" id="UP001606099">
    <property type="component" value="Unassembled WGS sequence"/>
</dbReference>
<dbReference type="InterPro" id="IPR058248">
    <property type="entry name" value="Lxx211020-like"/>
</dbReference>
<evidence type="ECO:0000313" key="3">
    <source>
        <dbReference type="Proteomes" id="UP001606099"/>
    </source>
</evidence>
<reference evidence="2 3" key="1">
    <citation type="submission" date="2024-08" db="EMBL/GenBank/DDBJ databases">
        <authorList>
            <person name="Lu H."/>
        </authorList>
    </citation>
    <scope>NUCLEOTIDE SEQUENCE [LARGE SCALE GENOMIC DNA]</scope>
    <source>
        <strain evidence="2 3">BYS180W</strain>
    </source>
</reference>
<dbReference type="InterPro" id="IPR007410">
    <property type="entry name" value="LpqE-like"/>
</dbReference>
<protein>
    <submittedName>
        <fullName evidence="2">Copper chaperone PCu(A)C</fullName>
    </submittedName>
</protein>
<evidence type="ECO:0000256" key="1">
    <source>
        <dbReference type="SAM" id="SignalP"/>
    </source>
</evidence>
<dbReference type="RefSeq" id="WP_394462644.1">
    <property type="nucleotide sequence ID" value="NZ_JBIGHZ010000005.1"/>
</dbReference>
<evidence type="ECO:0000313" key="2">
    <source>
        <dbReference type="EMBL" id="MFG6449448.1"/>
    </source>
</evidence>
<dbReference type="Pfam" id="PF04314">
    <property type="entry name" value="PCuAC"/>
    <property type="match status" value="1"/>
</dbReference>
<accession>A0ABW7FYS7</accession>
<dbReference type="InterPro" id="IPR036182">
    <property type="entry name" value="PCuAC_sf"/>
</dbReference>
<feature type="signal peptide" evidence="1">
    <location>
        <begin position="1"/>
        <end position="22"/>
    </location>
</feature>
<dbReference type="EMBL" id="JBIGHZ010000005">
    <property type="protein sequence ID" value="MFG6449448.1"/>
    <property type="molecule type" value="Genomic_DNA"/>
</dbReference>
<organism evidence="2 3">
    <name type="scientific">Roseateles rivi</name>
    <dbReference type="NCBI Taxonomy" id="3299028"/>
    <lineage>
        <taxon>Bacteria</taxon>
        <taxon>Pseudomonadati</taxon>
        <taxon>Pseudomonadota</taxon>
        <taxon>Betaproteobacteria</taxon>
        <taxon>Burkholderiales</taxon>
        <taxon>Sphaerotilaceae</taxon>
        <taxon>Roseateles</taxon>
    </lineage>
</organism>
<feature type="chain" id="PRO_5047267295" evidence="1">
    <location>
        <begin position="23"/>
        <end position="162"/>
    </location>
</feature>
<comment type="caution">
    <text evidence="2">The sequence shown here is derived from an EMBL/GenBank/DDBJ whole genome shotgun (WGS) entry which is preliminary data.</text>
</comment>
<proteinExistence type="predicted"/>
<keyword evidence="1" id="KW-0732">Signal</keyword>
<dbReference type="PANTHER" id="PTHR36302:SF1">
    <property type="entry name" value="COPPER CHAPERONE PCU(A)C"/>
    <property type="match status" value="1"/>
</dbReference>
<keyword evidence="3" id="KW-1185">Reference proteome</keyword>
<name>A0ABW7FYS7_9BURK</name>
<dbReference type="Gene3D" id="2.60.40.1890">
    <property type="entry name" value="PCu(A)C copper chaperone"/>
    <property type="match status" value="1"/>
</dbReference>
<dbReference type="SUPFAM" id="SSF110087">
    <property type="entry name" value="DR1885-like metal-binding protein"/>
    <property type="match status" value="1"/>
</dbReference>